<dbReference type="PROSITE" id="PS51396">
    <property type="entry name" value="PUL"/>
    <property type="match status" value="1"/>
</dbReference>
<evidence type="ECO:0000313" key="3">
    <source>
        <dbReference type="EMBL" id="PIA56523.1"/>
    </source>
</evidence>
<dbReference type="FunFam" id="1.25.10.10:FF:000250">
    <property type="entry name" value="Phospholipase A-2-activating protein isoform A"/>
    <property type="match status" value="1"/>
</dbReference>
<dbReference type="Proteomes" id="UP000230069">
    <property type="component" value="Unassembled WGS sequence"/>
</dbReference>
<dbReference type="Pfam" id="PF08324">
    <property type="entry name" value="PUL"/>
    <property type="match status" value="1"/>
</dbReference>
<keyword evidence="1" id="KW-0175">Coiled coil</keyword>
<accession>A0A2G5ELA1</accession>
<evidence type="ECO:0000256" key="1">
    <source>
        <dbReference type="SAM" id="Coils"/>
    </source>
</evidence>
<reference evidence="3 4" key="1">
    <citation type="submission" date="2017-09" db="EMBL/GenBank/DDBJ databases">
        <title>WGS assembly of Aquilegia coerulea Goldsmith.</title>
        <authorList>
            <person name="Hodges S."/>
            <person name="Kramer E."/>
            <person name="Nordborg M."/>
            <person name="Tomkins J."/>
            <person name="Borevitz J."/>
            <person name="Derieg N."/>
            <person name="Yan J."/>
            <person name="Mihaltcheva S."/>
            <person name="Hayes R.D."/>
            <person name="Rokhsar D."/>
        </authorList>
    </citation>
    <scope>NUCLEOTIDE SEQUENCE [LARGE SCALE GENOMIC DNA]</scope>
    <source>
        <strain evidence="4">cv. Goldsmith</strain>
    </source>
</reference>
<proteinExistence type="predicted"/>
<dbReference type="InterPro" id="IPR011989">
    <property type="entry name" value="ARM-like"/>
</dbReference>
<dbReference type="InterPro" id="IPR013535">
    <property type="entry name" value="PUL_dom"/>
</dbReference>
<feature type="domain" description="PUL" evidence="2">
    <location>
        <begin position="74"/>
        <end position="344"/>
    </location>
</feature>
<dbReference type="InParanoid" id="A0A2G5ELA1"/>
<feature type="coiled-coil region" evidence="1">
    <location>
        <begin position="267"/>
        <end position="294"/>
    </location>
</feature>
<dbReference type="AlphaFoldDB" id="A0A2G5ELA1"/>
<organism evidence="3 4">
    <name type="scientific">Aquilegia coerulea</name>
    <name type="common">Rocky mountain columbine</name>
    <dbReference type="NCBI Taxonomy" id="218851"/>
    <lineage>
        <taxon>Eukaryota</taxon>
        <taxon>Viridiplantae</taxon>
        <taxon>Streptophyta</taxon>
        <taxon>Embryophyta</taxon>
        <taxon>Tracheophyta</taxon>
        <taxon>Spermatophyta</taxon>
        <taxon>Magnoliopsida</taxon>
        <taxon>Ranunculales</taxon>
        <taxon>Ranunculaceae</taxon>
        <taxon>Thalictroideae</taxon>
        <taxon>Aquilegia</taxon>
    </lineage>
</organism>
<gene>
    <name evidence="3" type="ORF">AQUCO_00700698v1</name>
</gene>
<dbReference type="EMBL" id="KZ305024">
    <property type="protein sequence ID" value="PIA56523.1"/>
    <property type="molecule type" value="Genomic_DNA"/>
</dbReference>
<protein>
    <recommendedName>
        <fullName evidence="2">PUL domain-containing protein</fullName>
    </recommendedName>
</protein>
<dbReference type="Gene3D" id="1.25.10.10">
    <property type="entry name" value="Leucine-rich Repeat Variant"/>
    <property type="match status" value="1"/>
</dbReference>
<name>A0A2G5ELA1_AQUCA</name>
<evidence type="ECO:0000313" key="4">
    <source>
        <dbReference type="Proteomes" id="UP000230069"/>
    </source>
</evidence>
<sequence length="346" mass="38592">MQTDDRRRTRSAFLCSDVGRYDLDRGVIDYDERATLCEGPPPMWITPFPHSSANAYIPGESSRASGDQSKPVFKHIPKKGMLFFDSVPCDGTLEKIAEFNITLQSDPKQKDLSLTKIELSRLESIVEISKDTSNYECSTFCDVDFALLLKLLISWPVSMVFPVIDVLRMVILHPNGASLVFKHLKDGKDIVMETISKVTIDPAQAPHQLAIIHFLTSLFKHSCFHTWLQMHTTEILGVFSSCSSTNKNIQVSYSTLVLNYAVLLIEKRDQERQLKVLSAALEIAKDENQDVDSKFQALVAVGSLMLDGAMKNTAMKFNVQSIAKVAQTSTDAKIAEIGSDIEVLTR</sequence>
<dbReference type="STRING" id="218851.A0A2G5ELA1"/>
<keyword evidence="4" id="KW-1185">Reference proteome</keyword>
<evidence type="ECO:0000259" key="2">
    <source>
        <dbReference type="PROSITE" id="PS51396"/>
    </source>
</evidence>
<dbReference type="OrthoDB" id="10265988at2759"/>